<comment type="cofactor">
    <cofactor evidence="11">
        <name>Mg(2+)</name>
        <dbReference type="ChEBI" id="CHEBI:18420"/>
    </cofactor>
</comment>
<dbReference type="GO" id="GO:0000287">
    <property type="term" value="F:magnesium ion binding"/>
    <property type="evidence" value="ECO:0007669"/>
    <property type="project" value="UniProtKB-UniRule"/>
</dbReference>
<dbReference type="EMBL" id="JAMQKC010000006">
    <property type="protein sequence ID" value="MDC3417131.1"/>
    <property type="molecule type" value="Genomic_DNA"/>
</dbReference>
<reference evidence="13" key="1">
    <citation type="submission" date="2022-06" db="EMBL/GenBank/DDBJ databases">
        <title>Aquibacillus sp. a new bacterium isolated from soil saline samples.</title>
        <authorList>
            <person name="Galisteo C."/>
            <person name="De La Haba R."/>
            <person name="Sanchez-Porro C."/>
            <person name="Ventosa A."/>
        </authorList>
    </citation>
    <scope>NUCLEOTIDE SEQUENCE</scope>
    <source>
        <strain evidence="13">3ASR75-54</strain>
    </source>
</reference>
<evidence type="ECO:0000256" key="4">
    <source>
        <dbReference type="ARBA" id="ARBA00022643"/>
    </source>
</evidence>
<keyword evidence="9 11" id="KW-0413">Isomerase</keyword>
<dbReference type="Proteomes" id="UP001145069">
    <property type="component" value="Unassembled WGS sequence"/>
</dbReference>
<dbReference type="GO" id="GO:0016491">
    <property type="term" value="F:oxidoreductase activity"/>
    <property type="evidence" value="ECO:0007669"/>
    <property type="project" value="InterPro"/>
</dbReference>
<dbReference type="AlphaFoldDB" id="A0A9X4AES4"/>
<evidence type="ECO:0000259" key="12">
    <source>
        <dbReference type="Pfam" id="PF01070"/>
    </source>
</evidence>
<comment type="subcellular location">
    <subcellularLocation>
        <location evidence="11">Cytoplasm</location>
    </subcellularLocation>
</comment>
<feature type="binding site" evidence="11">
    <location>
        <position position="192"/>
    </location>
    <ligand>
        <name>FMN</name>
        <dbReference type="ChEBI" id="CHEBI:58210"/>
    </ligand>
</feature>
<feature type="domain" description="FMN-dependent dehydrogenase" evidence="12">
    <location>
        <begin position="176"/>
        <end position="334"/>
    </location>
</feature>
<comment type="caution">
    <text evidence="11">Lacks conserved residue(s) required for the propagation of feature annotation.</text>
</comment>
<feature type="binding site" evidence="11">
    <location>
        <begin position="97"/>
        <end position="99"/>
    </location>
    <ligand>
        <name>substrate</name>
    </ligand>
</feature>
<comment type="subunit">
    <text evidence="10 11">Homooctamer. Dimer of tetramers.</text>
</comment>
<evidence type="ECO:0000256" key="10">
    <source>
        <dbReference type="ARBA" id="ARBA00025810"/>
    </source>
</evidence>
<dbReference type="InterPro" id="IPR011179">
    <property type="entry name" value="IPdP_isomerase"/>
</dbReference>
<proteinExistence type="inferred from homology"/>
<feature type="binding site" evidence="11">
    <location>
        <position position="125"/>
    </location>
    <ligand>
        <name>FMN</name>
        <dbReference type="ChEBI" id="CHEBI:58210"/>
    </ligand>
</feature>
<feature type="binding site" evidence="11">
    <location>
        <position position="160"/>
    </location>
    <ligand>
        <name>substrate</name>
    </ligand>
</feature>
<evidence type="ECO:0000256" key="1">
    <source>
        <dbReference type="ARBA" id="ARBA00001917"/>
    </source>
</evidence>
<feature type="binding site" evidence="11">
    <location>
        <position position="222"/>
    </location>
    <ligand>
        <name>FMN</name>
        <dbReference type="ChEBI" id="CHEBI:58210"/>
    </ligand>
</feature>
<dbReference type="PANTHER" id="PTHR43665">
    <property type="entry name" value="ISOPENTENYL-DIPHOSPHATE DELTA-ISOMERASE"/>
    <property type="match status" value="1"/>
</dbReference>
<dbReference type="HAMAP" id="MF_00354">
    <property type="entry name" value="Idi_2"/>
    <property type="match status" value="1"/>
</dbReference>
<dbReference type="PIRSF" id="PIRSF003314">
    <property type="entry name" value="IPP_isomerase"/>
    <property type="match status" value="1"/>
</dbReference>
<feature type="binding site" evidence="11">
    <location>
        <position position="97"/>
    </location>
    <ligand>
        <name>FMN</name>
        <dbReference type="ChEBI" id="CHEBI:58210"/>
    </ligand>
</feature>
<dbReference type="Gene3D" id="3.20.20.70">
    <property type="entry name" value="Aldolase class I"/>
    <property type="match status" value="1"/>
</dbReference>
<dbReference type="EC" id="5.3.3.2" evidence="11"/>
<dbReference type="InterPro" id="IPR000262">
    <property type="entry name" value="FMN-dep_DH"/>
</dbReference>
<keyword evidence="5 11" id="KW-0479">Metal-binding</keyword>
<dbReference type="SUPFAM" id="SSF51395">
    <property type="entry name" value="FMN-linked oxidoreductases"/>
    <property type="match status" value="1"/>
</dbReference>
<dbReference type="NCBIfam" id="TIGR02151">
    <property type="entry name" value="IPP_isom_2"/>
    <property type="match status" value="1"/>
</dbReference>
<evidence type="ECO:0000256" key="2">
    <source>
        <dbReference type="ARBA" id="ARBA00022490"/>
    </source>
</evidence>
<evidence type="ECO:0000256" key="5">
    <source>
        <dbReference type="ARBA" id="ARBA00022723"/>
    </source>
</evidence>
<evidence type="ECO:0000313" key="13">
    <source>
        <dbReference type="EMBL" id="MDC3417131.1"/>
    </source>
</evidence>
<dbReference type="RefSeq" id="WP_272446194.1">
    <property type="nucleotide sequence ID" value="NZ_JAMQKC010000006.1"/>
</dbReference>
<dbReference type="GO" id="GO:0070402">
    <property type="term" value="F:NADPH binding"/>
    <property type="evidence" value="ECO:0007669"/>
    <property type="project" value="UniProtKB-UniRule"/>
</dbReference>
<dbReference type="GO" id="GO:0005737">
    <property type="term" value="C:cytoplasm"/>
    <property type="evidence" value="ECO:0007669"/>
    <property type="project" value="UniProtKB-SubCell"/>
</dbReference>
<evidence type="ECO:0000256" key="3">
    <source>
        <dbReference type="ARBA" id="ARBA00022630"/>
    </source>
</evidence>
<comment type="function">
    <text evidence="11">Involved in the biosynthesis of isoprenoids. Catalyzes the 1,3-allylic rearrangement of the homoallylic substrate isopentenyl (IPP) to its allylic isomer, dimethylallyl diphosphate (DMAPP).</text>
</comment>
<keyword evidence="7 11" id="KW-0521">NADP</keyword>
<gene>
    <name evidence="11 13" type="primary">fni</name>
    <name evidence="13" type="ORF">NC799_09365</name>
</gene>
<evidence type="ECO:0000256" key="6">
    <source>
        <dbReference type="ARBA" id="ARBA00022842"/>
    </source>
</evidence>
<keyword evidence="8 11" id="KW-0414">Isoprene biosynthesis</keyword>
<dbReference type="InterPro" id="IPR013785">
    <property type="entry name" value="Aldolase_TIM"/>
</dbReference>
<feature type="binding site" evidence="11">
    <location>
        <position position="66"/>
    </location>
    <ligand>
        <name>FMN</name>
        <dbReference type="ChEBI" id="CHEBI:58210"/>
    </ligand>
</feature>
<evidence type="ECO:0000256" key="9">
    <source>
        <dbReference type="ARBA" id="ARBA00023235"/>
    </source>
</evidence>
<dbReference type="PANTHER" id="PTHR43665:SF1">
    <property type="entry name" value="ISOPENTENYL-DIPHOSPHATE DELTA-ISOMERASE"/>
    <property type="match status" value="1"/>
</dbReference>
<comment type="cofactor">
    <cofactor evidence="11">
        <name>NADPH</name>
        <dbReference type="ChEBI" id="CHEBI:57783"/>
    </cofactor>
</comment>
<dbReference type="GO" id="GO:0008299">
    <property type="term" value="P:isoprenoid biosynthetic process"/>
    <property type="evidence" value="ECO:0007669"/>
    <property type="project" value="UniProtKB-UniRule"/>
</dbReference>
<comment type="similarity">
    <text evidence="11">Belongs to the IPP isomerase type 2 family.</text>
</comment>
<feature type="binding site" evidence="11">
    <location>
        <position position="161"/>
    </location>
    <ligand>
        <name>Mg(2+)</name>
        <dbReference type="ChEBI" id="CHEBI:18420"/>
    </ligand>
</feature>
<evidence type="ECO:0000313" key="14">
    <source>
        <dbReference type="Proteomes" id="UP001145069"/>
    </source>
</evidence>
<comment type="cofactor">
    <cofactor evidence="1 11">
        <name>FMN</name>
        <dbReference type="ChEBI" id="CHEBI:58210"/>
    </cofactor>
</comment>
<dbReference type="GO" id="GO:0004452">
    <property type="term" value="F:isopentenyl-diphosphate delta-isomerase activity"/>
    <property type="evidence" value="ECO:0007669"/>
    <property type="project" value="UniProtKB-UniRule"/>
</dbReference>
<keyword evidence="14" id="KW-1185">Reference proteome</keyword>
<evidence type="ECO:0000256" key="8">
    <source>
        <dbReference type="ARBA" id="ARBA00023229"/>
    </source>
</evidence>
<keyword evidence="6 11" id="KW-0460">Magnesium</keyword>
<keyword evidence="2 11" id="KW-0963">Cytoplasm</keyword>
<accession>A0A9X4AES4</accession>
<keyword evidence="3 11" id="KW-0285">Flavoprotein</keyword>
<dbReference type="GO" id="GO:0010181">
    <property type="term" value="F:FMN binding"/>
    <property type="evidence" value="ECO:0007669"/>
    <property type="project" value="UniProtKB-UniRule"/>
</dbReference>
<evidence type="ECO:0000256" key="11">
    <source>
        <dbReference type="HAMAP-Rule" id="MF_00354"/>
    </source>
</evidence>
<comment type="caution">
    <text evidence="13">The sequence shown here is derived from an EMBL/GenBank/DDBJ whole genome shotgun (WGS) entry which is preliminary data.</text>
</comment>
<feature type="binding site" evidence="11">
    <location>
        <begin position="67"/>
        <end position="69"/>
    </location>
    <ligand>
        <name>FMN</name>
        <dbReference type="ChEBI" id="CHEBI:58210"/>
    </ligand>
</feature>
<sequence>MTDSINKRKSEHIRITLNEKVTGDTITNGLERYQFIHNGLPEINFEDITLKTNFLDQEFPTPFLISSMTGGAALAEKINKNLAMAAEARGWSLALGSTRALIESEQFRPSFQVRRYAPNTYIIANLGAVQLNYGFGVEECKKIIEITDANALVLHLNSLQEVIQEGGNTNFENLLPKIEKLCKELSIPVGVKEVGWGIDGTVANKLIHAGVSFIDVAGAGGTSWSQVEKMRSQNKVKIAAAEAFKDWGNPTADCIRSIRSYDISQPLIASGGMYNGLQAAKAIALGADMVGFGRSILKEATETVESLVEVFETRELELKMAMFGIGSNSIEDLTVNGRRRLKIKE</sequence>
<dbReference type="Pfam" id="PF01070">
    <property type="entry name" value="FMN_dh"/>
    <property type="match status" value="1"/>
</dbReference>
<keyword evidence="4 11" id="KW-0288">FMN</keyword>
<dbReference type="CDD" id="cd02811">
    <property type="entry name" value="IDI-2_FMN"/>
    <property type="match status" value="1"/>
</dbReference>
<comment type="catalytic activity">
    <reaction evidence="11">
        <text>isopentenyl diphosphate = dimethylallyl diphosphate</text>
        <dbReference type="Rhea" id="RHEA:23284"/>
        <dbReference type="ChEBI" id="CHEBI:57623"/>
        <dbReference type="ChEBI" id="CHEBI:128769"/>
        <dbReference type="EC" id="5.3.3.2"/>
    </reaction>
</comment>
<evidence type="ECO:0000256" key="7">
    <source>
        <dbReference type="ARBA" id="ARBA00022857"/>
    </source>
</evidence>
<organism evidence="13 14">
    <name type="scientific">Aquibacillus salsiterrae</name>
    <dbReference type="NCBI Taxonomy" id="2950439"/>
    <lineage>
        <taxon>Bacteria</taxon>
        <taxon>Bacillati</taxon>
        <taxon>Bacillota</taxon>
        <taxon>Bacilli</taxon>
        <taxon>Bacillales</taxon>
        <taxon>Bacillaceae</taxon>
        <taxon>Aquibacillus</taxon>
    </lineage>
</organism>
<feature type="binding site" evidence="11">
    <location>
        <begin position="8"/>
        <end position="9"/>
    </location>
    <ligand>
        <name>substrate</name>
    </ligand>
</feature>
<protein>
    <recommendedName>
        <fullName evidence="11">Isopentenyl-diphosphate delta-isomerase</fullName>
        <shortName evidence="11">IPP isomerase</shortName>
        <ecNumber evidence="11">5.3.3.2</ecNumber>
    </recommendedName>
    <alternativeName>
        <fullName evidence="11">Isopentenyl diphosphate:dimethylallyl diphosphate isomerase</fullName>
    </alternativeName>
    <alternativeName>
        <fullName evidence="11">Isopentenyl pyrophosphate isomerase</fullName>
    </alternativeName>
    <alternativeName>
        <fullName evidence="11">Type 2 isopentenyl diphosphate isomerase</fullName>
        <shortName evidence="11">IDI-2</shortName>
    </alternativeName>
</protein>
<name>A0A9X4AES4_9BACI</name>